<keyword evidence="2" id="KW-1185">Reference proteome</keyword>
<accession>A0A397I132</accession>
<protein>
    <submittedName>
        <fullName evidence="1">Uncharacterized protein</fullName>
    </submittedName>
</protein>
<proteinExistence type="predicted"/>
<dbReference type="Proteomes" id="UP000266861">
    <property type="component" value="Unassembled WGS sequence"/>
</dbReference>
<dbReference type="AlphaFoldDB" id="A0A397I132"/>
<gene>
    <name evidence="1" type="ORF">Glove_284g54</name>
</gene>
<sequence>MTEEELKMSSAFPLFRGIFTSDRIKNACSSSLEIPTTCHKKRYLDKIKLMITMRDGINRLLKECKYIPSEKRMNLIIYGWLQFVKSRTELLCHGLVRFRIYRFGLIDQCRLPSGEDEDAYCILKLLEKTRKGNEGKFASETEVELNENRFPERYGGDSYSNF</sequence>
<organism evidence="1 2">
    <name type="scientific">Diversispora epigaea</name>
    <dbReference type="NCBI Taxonomy" id="1348612"/>
    <lineage>
        <taxon>Eukaryota</taxon>
        <taxon>Fungi</taxon>
        <taxon>Fungi incertae sedis</taxon>
        <taxon>Mucoromycota</taxon>
        <taxon>Glomeromycotina</taxon>
        <taxon>Glomeromycetes</taxon>
        <taxon>Diversisporales</taxon>
        <taxon>Diversisporaceae</taxon>
        <taxon>Diversispora</taxon>
    </lineage>
</organism>
<name>A0A397I132_9GLOM</name>
<evidence type="ECO:0000313" key="2">
    <source>
        <dbReference type="Proteomes" id="UP000266861"/>
    </source>
</evidence>
<dbReference type="EMBL" id="PQFF01000260">
    <property type="protein sequence ID" value="RHZ69311.1"/>
    <property type="molecule type" value="Genomic_DNA"/>
</dbReference>
<dbReference type="OrthoDB" id="2303332at2759"/>
<evidence type="ECO:0000313" key="1">
    <source>
        <dbReference type="EMBL" id="RHZ69311.1"/>
    </source>
</evidence>
<reference evidence="1 2" key="1">
    <citation type="submission" date="2018-08" db="EMBL/GenBank/DDBJ databases">
        <title>Genome and evolution of the arbuscular mycorrhizal fungus Diversispora epigaea (formerly Glomus versiforme) and its bacterial endosymbionts.</title>
        <authorList>
            <person name="Sun X."/>
            <person name="Fei Z."/>
            <person name="Harrison M."/>
        </authorList>
    </citation>
    <scope>NUCLEOTIDE SEQUENCE [LARGE SCALE GENOMIC DNA]</scope>
    <source>
        <strain evidence="1 2">IT104</strain>
    </source>
</reference>
<comment type="caution">
    <text evidence="1">The sequence shown here is derived from an EMBL/GenBank/DDBJ whole genome shotgun (WGS) entry which is preliminary data.</text>
</comment>